<feature type="transmembrane region" description="Helical" evidence="5">
    <location>
        <begin position="38"/>
        <end position="56"/>
    </location>
</feature>
<evidence type="ECO:0000256" key="5">
    <source>
        <dbReference type="SAM" id="Phobius"/>
    </source>
</evidence>
<protein>
    <recommendedName>
        <fullName evidence="8">Major facilitator superfamily (MFS) profile domain-containing protein</fullName>
    </recommendedName>
</protein>
<dbReference type="Pfam" id="PF07690">
    <property type="entry name" value="MFS_1"/>
    <property type="match status" value="1"/>
</dbReference>
<keyword evidence="7" id="KW-1185">Reference proteome</keyword>
<feature type="transmembrane region" description="Helical" evidence="5">
    <location>
        <begin position="417"/>
        <end position="438"/>
    </location>
</feature>
<dbReference type="InterPro" id="IPR049680">
    <property type="entry name" value="FLVCR1-2_SLC49-like"/>
</dbReference>
<feature type="transmembrane region" description="Helical" evidence="5">
    <location>
        <begin position="352"/>
        <end position="369"/>
    </location>
</feature>
<evidence type="ECO:0000256" key="3">
    <source>
        <dbReference type="ARBA" id="ARBA00022989"/>
    </source>
</evidence>
<dbReference type="SUPFAM" id="SSF103473">
    <property type="entry name" value="MFS general substrate transporter"/>
    <property type="match status" value="1"/>
</dbReference>
<accession>A0AAV8W605</accession>
<dbReference type="GO" id="GO:0020037">
    <property type="term" value="F:heme binding"/>
    <property type="evidence" value="ECO:0007669"/>
    <property type="project" value="TreeGrafter"/>
</dbReference>
<feature type="transmembrane region" description="Helical" evidence="5">
    <location>
        <begin position="196"/>
        <end position="220"/>
    </location>
</feature>
<evidence type="ECO:0000256" key="1">
    <source>
        <dbReference type="ARBA" id="ARBA00004141"/>
    </source>
</evidence>
<feature type="transmembrane region" description="Helical" evidence="5">
    <location>
        <begin position="124"/>
        <end position="145"/>
    </location>
</feature>
<evidence type="ECO:0000313" key="7">
    <source>
        <dbReference type="Proteomes" id="UP001159042"/>
    </source>
</evidence>
<evidence type="ECO:0000256" key="4">
    <source>
        <dbReference type="ARBA" id="ARBA00023136"/>
    </source>
</evidence>
<organism evidence="6 7">
    <name type="scientific">Exocentrus adspersus</name>
    <dbReference type="NCBI Taxonomy" id="1586481"/>
    <lineage>
        <taxon>Eukaryota</taxon>
        <taxon>Metazoa</taxon>
        <taxon>Ecdysozoa</taxon>
        <taxon>Arthropoda</taxon>
        <taxon>Hexapoda</taxon>
        <taxon>Insecta</taxon>
        <taxon>Pterygota</taxon>
        <taxon>Neoptera</taxon>
        <taxon>Endopterygota</taxon>
        <taxon>Coleoptera</taxon>
        <taxon>Polyphaga</taxon>
        <taxon>Cucujiformia</taxon>
        <taxon>Chrysomeloidea</taxon>
        <taxon>Cerambycidae</taxon>
        <taxon>Lamiinae</taxon>
        <taxon>Acanthocinini</taxon>
        <taxon>Exocentrus</taxon>
    </lineage>
</organism>
<dbReference type="Proteomes" id="UP001159042">
    <property type="component" value="Unassembled WGS sequence"/>
</dbReference>
<gene>
    <name evidence="6" type="ORF">NQ315_010481</name>
</gene>
<keyword evidence="4 5" id="KW-0472">Membrane</keyword>
<evidence type="ECO:0008006" key="8">
    <source>
        <dbReference type="Google" id="ProtNLM"/>
    </source>
</evidence>
<dbReference type="PANTHER" id="PTHR10924">
    <property type="entry name" value="MAJOR FACILITATOR SUPERFAMILY PROTEIN-RELATED"/>
    <property type="match status" value="1"/>
</dbReference>
<feature type="transmembrane region" description="Helical" evidence="5">
    <location>
        <begin position="390"/>
        <end position="411"/>
    </location>
</feature>
<dbReference type="GO" id="GO:0097037">
    <property type="term" value="P:heme export"/>
    <property type="evidence" value="ECO:0007669"/>
    <property type="project" value="TreeGrafter"/>
</dbReference>
<dbReference type="GO" id="GO:0016020">
    <property type="term" value="C:membrane"/>
    <property type="evidence" value="ECO:0007669"/>
    <property type="project" value="UniProtKB-SubCell"/>
</dbReference>
<evidence type="ECO:0000313" key="6">
    <source>
        <dbReference type="EMBL" id="KAJ8921576.1"/>
    </source>
</evidence>
<reference evidence="6 7" key="1">
    <citation type="journal article" date="2023" name="Insect Mol. Biol.">
        <title>Genome sequencing provides insights into the evolution of gene families encoding plant cell wall-degrading enzymes in longhorned beetles.</title>
        <authorList>
            <person name="Shin N.R."/>
            <person name="Okamura Y."/>
            <person name="Kirsch R."/>
            <person name="Pauchet Y."/>
        </authorList>
    </citation>
    <scope>NUCLEOTIDE SEQUENCE [LARGE SCALE GENOMIC DNA]</scope>
    <source>
        <strain evidence="6">EAD_L_NR</strain>
    </source>
</reference>
<proteinExistence type="predicted"/>
<keyword evidence="3 5" id="KW-1133">Transmembrane helix</keyword>
<comment type="subcellular location">
    <subcellularLocation>
        <location evidence="1">Membrane</location>
        <topology evidence="1">Multi-pass membrane protein</topology>
    </subcellularLocation>
</comment>
<dbReference type="EMBL" id="JANEYG010000009">
    <property type="protein sequence ID" value="KAJ8921576.1"/>
    <property type="molecule type" value="Genomic_DNA"/>
</dbReference>
<dbReference type="Gene3D" id="1.20.1250.20">
    <property type="entry name" value="MFS general substrate transporter like domains"/>
    <property type="match status" value="1"/>
</dbReference>
<dbReference type="PANTHER" id="PTHR10924:SF4">
    <property type="entry name" value="GH15861P"/>
    <property type="match status" value="1"/>
</dbReference>
<keyword evidence="2 5" id="KW-0812">Transmembrane</keyword>
<dbReference type="InterPro" id="IPR036259">
    <property type="entry name" value="MFS_trans_sf"/>
</dbReference>
<sequence length="467" mass="51476">MTPNVTETEKSRTDGADNILLRNEGEKKLEIKAYKRRWVILGIFMIYASINAFQWIEYSSMTHIVVKYYKVSTLAVDWTSIVYMAAYPFLVIPASYGLRAAGLIGCVGTAIGTGIKIFSVRNDLFYVVLIGQTIVSMSQLTIICLPPKIAAVWFKSSEVSSACSLGVLGTQLGCAIGYILPPTIVKDSDNLEDIGAGLYLLCWILAGSMIPVTIAVLVYFPAQPPVPPNMAQAKIRENKEEFSTKAFFESIKQLFLNKPFVIHMVAYGINVAVFSAVGTLLSQFVLQYFAGANEDAGRMGFLMVIAGTIGSVVFGVLLDKTHKYKEITFINYLGSAISVFMLMYSLEWKSMMLTYISCIVVGIFTNAYMPVGFELAMELTFPSEESTTTGILMAMTQVLGAIFAVGVGYLNQWIGCYWSLASQGILLVLGTVITGCIPNKLRRQEAFKQNINERKVSHHGSRLVFIE</sequence>
<feature type="transmembrane region" description="Helical" evidence="5">
    <location>
        <begin position="165"/>
        <end position="184"/>
    </location>
</feature>
<feature type="transmembrane region" description="Helical" evidence="5">
    <location>
        <begin position="260"/>
        <end position="286"/>
    </location>
</feature>
<comment type="caution">
    <text evidence="6">The sequence shown here is derived from an EMBL/GenBank/DDBJ whole genome shotgun (WGS) entry which is preliminary data.</text>
</comment>
<dbReference type="GO" id="GO:0015232">
    <property type="term" value="F:heme transmembrane transporter activity"/>
    <property type="evidence" value="ECO:0007669"/>
    <property type="project" value="TreeGrafter"/>
</dbReference>
<dbReference type="InterPro" id="IPR011701">
    <property type="entry name" value="MFS"/>
</dbReference>
<feature type="transmembrane region" description="Helical" evidence="5">
    <location>
        <begin position="329"/>
        <end position="346"/>
    </location>
</feature>
<dbReference type="AlphaFoldDB" id="A0AAV8W605"/>
<evidence type="ECO:0000256" key="2">
    <source>
        <dbReference type="ARBA" id="ARBA00022692"/>
    </source>
</evidence>
<feature type="transmembrane region" description="Helical" evidence="5">
    <location>
        <begin position="298"/>
        <end position="317"/>
    </location>
</feature>
<name>A0AAV8W605_9CUCU</name>